<name>A0AAE3R5A7_9BACT</name>
<dbReference type="Gene3D" id="1.25.40.10">
    <property type="entry name" value="Tetratricopeptide repeat domain"/>
    <property type="match status" value="6"/>
</dbReference>
<keyword evidence="4" id="KW-0175">Coiled coil</keyword>
<evidence type="ECO:0000313" key="7">
    <source>
        <dbReference type="Proteomes" id="UP001232063"/>
    </source>
</evidence>
<gene>
    <name evidence="6" type="ORF">QNI22_13395</name>
</gene>
<feature type="chain" id="PRO_5042168993" evidence="5">
    <location>
        <begin position="22"/>
        <end position="964"/>
    </location>
</feature>
<dbReference type="EMBL" id="JASJOU010000004">
    <property type="protein sequence ID" value="MDJ1501654.1"/>
    <property type="molecule type" value="Genomic_DNA"/>
</dbReference>
<dbReference type="Pfam" id="PF13432">
    <property type="entry name" value="TPR_16"/>
    <property type="match status" value="3"/>
</dbReference>
<dbReference type="RefSeq" id="WP_314511209.1">
    <property type="nucleotide sequence ID" value="NZ_JASJOU010000004.1"/>
</dbReference>
<evidence type="ECO:0000313" key="6">
    <source>
        <dbReference type="EMBL" id="MDJ1501654.1"/>
    </source>
</evidence>
<dbReference type="Proteomes" id="UP001232063">
    <property type="component" value="Unassembled WGS sequence"/>
</dbReference>
<keyword evidence="2 3" id="KW-0802">TPR repeat</keyword>
<evidence type="ECO:0000256" key="3">
    <source>
        <dbReference type="PROSITE-ProRule" id="PRU00339"/>
    </source>
</evidence>
<sequence>MKYLFYILLIPFYLFSVCSTAQTKLSVKETGEISYQAKNAISELEQLLNFVTFSDNAPNELADVIEKSYTPNARNQIFYDKTVVIEDDTDPDFHLNKTKDLPVDKYIHTLDIYYSKSIDPSIIFSNIRVSDVKKKDYYYVKLVFDCEFKGQNTKKSSPYKLQTRQATIRAEKNGNRWKAFIYGITFYDPKKPFDTKENNVIVTSGEDQPIVLGNKEASDNQIAVKEAVDKVALARAEEEKKAKEAAYNDAIRIANTAMENNDYQTALDAYHKAIEYNSFAPLPRLQIQKIERDFKNRLETLIQTAELYQKSRSYDDALTYYRKALEAQPEASARIQPQISLLTNRISEIVPIRTKIETGHIAEAINDCDELIRQKNKQKIIKDYPDLYLLRAQCYVRSSQRNAYTKALDDFSEAIQLDPLYLDAYLTRATYYENRKELDKAVIDYDYITTRIFPNEAKYYLKKARLKEQLGLTKQAVADYDKAIQLAPNNPLYHLQKGLLEYRNHDLEAARRSYTQALNLNVTYTEAYYQRGIAFADQQKIDEAAADFRKAQKLGGADSLTVRFLRAKSNEYHNIGATALRNRDTKKSDNMFTLALALDPNNNSVWISRGDSYYEKKDYKKALEYYNTATLANSRNSEGYYKKGLALMQLKQNKEALANFNTALQYNNTYLDVYKSIGDVLLAMNQITQATANYQRLIEVLLPVYQNQQKKMQVDASLKQNLAELYAEVAKCQNQLQAYANAVQSADQSLTYDPLYAEAYYQRGIAYQALKQYTNAAEALSRAVRQKPNYLPYQYTYGMSALKAEKYNDAIVAFTQVLALDNEQTIKDTRYLRGVSFYHQNKIEEALQDFILYAVKNPNEVNPKFYTYYGLAHLHKKQTNAAAKHLQKAYSLNKIDGFVLLGMACLASEQNKPQEAIQWLKKAFQSRKLEYSALRKEEDLLRSVRSGSTYSEYVKLKKMYFPNS</sequence>
<evidence type="ECO:0000256" key="4">
    <source>
        <dbReference type="SAM" id="Coils"/>
    </source>
</evidence>
<evidence type="ECO:0000256" key="1">
    <source>
        <dbReference type="ARBA" id="ARBA00022737"/>
    </source>
</evidence>
<dbReference type="AlphaFoldDB" id="A0AAE3R5A7"/>
<feature type="repeat" description="TPR" evidence="3">
    <location>
        <begin position="637"/>
        <end position="670"/>
    </location>
</feature>
<evidence type="ECO:0000256" key="2">
    <source>
        <dbReference type="ARBA" id="ARBA00022803"/>
    </source>
</evidence>
<feature type="repeat" description="TPR" evidence="3">
    <location>
        <begin position="298"/>
        <end position="331"/>
    </location>
</feature>
<organism evidence="6 7">
    <name type="scientific">Xanthocytophaga agilis</name>
    <dbReference type="NCBI Taxonomy" id="3048010"/>
    <lineage>
        <taxon>Bacteria</taxon>
        <taxon>Pseudomonadati</taxon>
        <taxon>Bacteroidota</taxon>
        <taxon>Cytophagia</taxon>
        <taxon>Cytophagales</taxon>
        <taxon>Rhodocytophagaceae</taxon>
        <taxon>Xanthocytophaga</taxon>
    </lineage>
</organism>
<keyword evidence="1" id="KW-0677">Repeat</keyword>
<feature type="repeat" description="TPR" evidence="3">
    <location>
        <begin position="757"/>
        <end position="790"/>
    </location>
</feature>
<dbReference type="SMART" id="SM00028">
    <property type="entry name" value="TPR"/>
    <property type="match status" value="17"/>
</dbReference>
<reference evidence="6" key="1">
    <citation type="submission" date="2023-05" db="EMBL/GenBank/DDBJ databases">
        <authorList>
            <person name="Zhang X."/>
        </authorList>
    </citation>
    <scope>NUCLEOTIDE SEQUENCE</scope>
    <source>
        <strain evidence="6">BD1B2-1</strain>
    </source>
</reference>
<dbReference type="InterPro" id="IPR019734">
    <property type="entry name" value="TPR_rpt"/>
</dbReference>
<dbReference type="Pfam" id="PF13181">
    <property type="entry name" value="TPR_8"/>
    <property type="match status" value="3"/>
</dbReference>
<dbReference type="InterPro" id="IPR011990">
    <property type="entry name" value="TPR-like_helical_dom_sf"/>
</dbReference>
<dbReference type="InterPro" id="IPR050498">
    <property type="entry name" value="Ycf3"/>
</dbReference>
<feature type="repeat" description="TPR" evidence="3">
    <location>
        <begin position="457"/>
        <end position="490"/>
    </location>
</feature>
<protein>
    <submittedName>
        <fullName evidence="6">Tetratricopeptide repeat protein</fullName>
    </submittedName>
</protein>
<dbReference type="PANTHER" id="PTHR44858">
    <property type="entry name" value="TETRATRICOPEPTIDE REPEAT PROTEIN 6"/>
    <property type="match status" value="1"/>
</dbReference>
<feature type="coiled-coil region" evidence="4">
    <location>
        <begin position="715"/>
        <end position="742"/>
    </location>
</feature>
<dbReference type="PROSITE" id="PS50293">
    <property type="entry name" value="TPR_REGION"/>
    <property type="match status" value="2"/>
</dbReference>
<comment type="caution">
    <text evidence="6">The sequence shown here is derived from an EMBL/GenBank/DDBJ whole genome shotgun (WGS) entry which is preliminary data.</text>
</comment>
<dbReference type="PANTHER" id="PTHR44858:SF1">
    <property type="entry name" value="UDP-N-ACETYLGLUCOSAMINE--PEPTIDE N-ACETYLGLUCOSAMINYLTRANSFERASE SPINDLY-RELATED"/>
    <property type="match status" value="1"/>
</dbReference>
<keyword evidence="7" id="KW-1185">Reference proteome</keyword>
<keyword evidence="5" id="KW-0732">Signal</keyword>
<accession>A0AAE3R5A7</accession>
<feature type="repeat" description="TPR" evidence="3">
    <location>
        <begin position="525"/>
        <end position="558"/>
    </location>
</feature>
<dbReference type="SUPFAM" id="SSF48452">
    <property type="entry name" value="TPR-like"/>
    <property type="match status" value="3"/>
</dbReference>
<feature type="repeat" description="TPR" evidence="3">
    <location>
        <begin position="569"/>
        <end position="602"/>
    </location>
</feature>
<feature type="repeat" description="TPR" evidence="3">
    <location>
        <begin position="603"/>
        <end position="636"/>
    </location>
</feature>
<evidence type="ECO:0000256" key="5">
    <source>
        <dbReference type="SAM" id="SignalP"/>
    </source>
</evidence>
<dbReference type="PROSITE" id="PS50005">
    <property type="entry name" value="TPR"/>
    <property type="match status" value="7"/>
</dbReference>
<feature type="signal peptide" evidence="5">
    <location>
        <begin position="1"/>
        <end position="21"/>
    </location>
</feature>
<proteinExistence type="predicted"/>